<organism evidence="4 5">
    <name type="scientific">Aspergillus heteromorphus CBS 117.55</name>
    <dbReference type="NCBI Taxonomy" id="1448321"/>
    <lineage>
        <taxon>Eukaryota</taxon>
        <taxon>Fungi</taxon>
        <taxon>Dikarya</taxon>
        <taxon>Ascomycota</taxon>
        <taxon>Pezizomycotina</taxon>
        <taxon>Eurotiomycetes</taxon>
        <taxon>Eurotiomycetidae</taxon>
        <taxon>Eurotiales</taxon>
        <taxon>Aspergillaceae</taxon>
        <taxon>Aspergillus</taxon>
        <taxon>Aspergillus subgen. Circumdati</taxon>
    </lineage>
</organism>
<dbReference type="EMBL" id="MSFL01000017">
    <property type="protein sequence ID" value="PWY78320.1"/>
    <property type="molecule type" value="Genomic_DNA"/>
</dbReference>
<evidence type="ECO:0000313" key="4">
    <source>
        <dbReference type="EMBL" id="PWY78320.1"/>
    </source>
</evidence>
<dbReference type="GO" id="GO:0004364">
    <property type="term" value="F:glutathione transferase activity"/>
    <property type="evidence" value="ECO:0007669"/>
    <property type="project" value="UniProtKB-EC"/>
</dbReference>
<name>A0A317W2B5_9EURO</name>
<protein>
    <recommendedName>
        <fullName evidence="1">glutathione transferase</fullName>
        <ecNumber evidence="1">2.5.1.18</ecNumber>
    </recommendedName>
</protein>
<sequence length="172" mass="20365">MHTRPPPLYVVLYNSTYDTHSTQFVLILEELQVPYVIKSFKFDDVKKPPFININPNDTEKKLTYDTLSERHLLNQYLHFQMSVLHAEKITSAVDRYVNELVRDKCTFQDLAFQPWNDRVNISLGLPPCEDPLEPYPKVQAWHRRMEVRQRLMDDQELQVNGMPKGVTNIKEY</sequence>
<comment type="catalytic activity">
    <reaction evidence="3">
        <text>RX + glutathione = an S-substituted glutathione + a halide anion + H(+)</text>
        <dbReference type="Rhea" id="RHEA:16437"/>
        <dbReference type="ChEBI" id="CHEBI:15378"/>
        <dbReference type="ChEBI" id="CHEBI:16042"/>
        <dbReference type="ChEBI" id="CHEBI:17792"/>
        <dbReference type="ChEBI" id="CHEBI:57925"/>
        <dbReference type="ChEBI" id="CHEBI:90779"/>
        <dbReference type="EC" id="2.5.1.18"/>
    </reaction>
</comment>
<evidence type="ECO:0000256" key="2">
    <source>
        <dbReference type="ARBA" id="ARBA00022679"/>
    </source>
</evidence>
<dbReference type="AlphaFoldDB" id="A0A317W2B5"/>
<dbReference type="OrthoDB" id="422574at2759"/>
<dbReference type="EC" id="2.5.1.18" evidence="1"/>
<dbReference type="GeneID" id="37068200"/>
<evidence type="ECO:0000256" key="3">
    <source>
        <dbReference type="ARBA" id="ARBA00047960"/>
    </source>
</evidence>
<proteinExistence type="predicted"/>
<comment type="caution">
    <text evidence="4">The sequence shown here is derived from an EMBL/GenBank/DDBJ whole genome shotgun (WGS) entry which is preliminary data.</text>
</comment>
<dbReference type="PANTHER" id="PTHR44051">
    <property type="entry name" value="GLUTATHIONE S-TRANSFERASE-RELATED"/>
    <property type="match status" value="1"/>
</dbReference>
<dbReference type="Proteomes" id="UP000247233">
    <property type="component" value="Unassembled WGS sequence"/>
</dbReference>
<dbReference type="InterPro" id="IPR036282">
    <property type="entry name" value="Glutathione-S-Trfase_C_sf"/>
</dbReference>
<keyword evidence="2" id="KW-0808">Transferase</keyword>
<dbReference type="PANTHER" id="PTHR44051:SF20">
    <property type="entry name" value="GLUTATHIONE TRANSFERASE 1 (EUROFUNG)"/>
    <property type="match status" value="1"/>
</dbReference>
<dbReference type="VEuPathDB" id="FungiDB:BO70DRAFT_388137"/>
<dbReference type="Gene3D" id="1.20.1050.10">
    <property type="match status" value="1"/>
</dbReference>
<reference evidence="4 5" key="1">
    <citation type="submission" date="2016-12" db="EMBL/GenBank/DDBJ databases">
        <title>The genomes of Aspergillus section Nigri reveals drivers in fungal speciation.</title>
        <authorList>
            <consortium name="DOE Joint Genome Institute"/>
            <person name="Vesth T.C."/>
            <person name="Nybo J."/>
            <person name="Theobald S."/>
            <person name="Brandl J."/>
            <person name="Frisvad J.C."/>
            <person name="Nielsen K.F."/>
            <person name="Lyhne E.K."/>
            <person name="Kogle M.E."/>
            <person name="Kuo A."/>
            <person name="Riley R."/>
            <person name="Clum A."/>
            <person name="Nolan M."/>
            <person name="Lipzen A."/>
            <person name="Salamov A."/>
            <person name="Henrissat B."/>
            <person name="Wiebenga A."/>
            <person name="De Vries R.P."/>
            <person name="Grigoriev I.V."/>
            <person name="Mortensen U.H."/>
            <person name="Andersen M.R."/>
            <person name="Baker S.E."/>
        </authorList>
    </citation>
    <scope>NUCLEOTIDE SEQUENCE [LARGE SCALE GENOMIC DNA]</scope>
    <source>
        <strain evidence="4 5">CBS 117.55</strain>
    </source>
</reference>
<accession>A0A317W2B5</accession>
<keyword evidence="5" id="KW-1185">Reference proteome</keyword>
<evidence type="ECO:0000256" key="1">
    <source>
        <dbReference type="ARBA" id="ARBA00012452"/>
    </source>
</evidence>
<dbReference type="RefSeq" id="XP_025398261.1">
    <property type="nucleotide sequence ID" value="XM_025545963.1"/>
</dbReference>
<evidence type="ECO:0000313" key="5">
    <source>
        <dbReference type="Proteomes" id="UP000247233"/>
    </source>
</evidence>
<gene>
    <name evidence="4" type="ORF">BO70DRAFT_388137</name>
</gene>
<dbReference type="SUPFAM" id="SSF47616">
    <property type="entry name" value="GST C-terminal domain-like"/>
    <property type="match status" value="1"/>
</dbReference>